<keyword evidence="11 12" id="KW-0350">Heme biosynthesis</keyword>
<dbReference type="InterPro" id="IPR002937">
    <property type="entry name" value="Amino_oxidase"/>
</dbReference>
<evidence type="ECO:0000256" key="7">
    <source>
        <dbReference type="ARBA" id="ARBA00019046"/>
    </source>
</evidence>
<evidence type="ECO:0000259" key="13">
    <source>
        <dbReference type="Pfam" id="PF01593"/>
    </source>
</evidence>
<dbReference type="Pfam" id="PF01593">
    <property type="entry name" value="Amino_oxidase"/>
    <property type="match status" value="1"/>
</dbReference>
<evidence type="ECO:0000256" key="11">
    <source>
        <dbReference type="ARBA" id="ARBA00023133"/>
    </source>
</evidence>
<comment type="subcellular location">
    <subcellularLocation>
        <location evidence="12">Cytoplasm</location>
    </subcellularLocation>
</comment>
<dbReference type="InterPro" id="IPR036188">
    <property type="entry name" value="FAD/NAD-bd_sf"/>
</dbReference>
<proteinExistence type="inferred from homology"/>
<gene>
    <name evidence="14" type="primary">hemG</name>
    <name evidence="14" type="ORF">LVY72_12855</name>
</gene>
<evidence type="ECO:0000256" key="6">
    <source>
        <dbReference type="ARBA" id="ARBA00012402"/>
    </source>
</evidence>
<comment type="catalytic activity">
    <reaction evidence="1">
        <text>coproporphyrinogen III + 3 O2 = coproporphyrin III + 3 H2O2</text>
        <dbReference type="Rhea" id="RHEA:43436"/>
        <dbReference type="ChEBI" id="CHEBI:15379"/>
        <dbReference type="ChEBI" id="CHEBI:16240"/>
        <dbReference type="ChEBI" id="CHEBI:57309"/>
        <dbReference type="ChEBI" id="CHEBI:131725"/>
        <dbReference type="EC" id="1.3.3.15"/>
    </reaction>
    <physiologicalReaction direction="left-to-right" evidence="1">
        <dbReference type="Rhea" id="RHEA:43437"/>
    </physiologicalReaction>
</comment>
<comment type="caution">
    <text evidence="14">The sequence shown here is derived from an EMBL/GenBank/DDBJ whole genome shotgun (WGS) entry which is preliminary data.</text>
</comment>
<comment type="cofactor">
    <cofactor evidence="2 12">
        <name>FAD</name>
        <dbReference type="ChEBI" id="CHEBI:57692"/>
    </cofactor>
</comment>
<dbReference type="NCBIfam" id="TIGR00562">
    <property type="entry name" value="proto_IX_ox"/>
    <property type="match status" value="1"/>
</dbReference>
<dbReference type="Gene3D" id="3.90.660.20">
    <property type="entry name" value="Protoporphyrinogen oxidase, mitochondrial, domain 2"/>
    <property type="match status" value="1"/>
</dbReference>
<evidence type="ECO:0000256" key="3">
    <source>
        <dbReference type="ARBA" id="ARBA00002185"/>
    </source>
</evidence>
<evidence type="ECO:0000256" key="10">
    <source>
        <dbReference type="ARBA" id="ARBA00023002"/>
    </source>
</evidence>
<accession>A0ABS9L830</accession>
<dbReference type="EMBL" id="JAKLTQ010000008">
    <property type="protein sequence ID" value="MCG2622790.1"/>
    <property type="molecule type" value="Genomic_DNA"/>
</dbReference>
<evidence type="ECO:0000256" key="1">
    <source>
        <dbReference type="ARBA" id="ARBA00001755"/>
    </source>
</evidence>
<dbReference type="SUPFAM" id="SSF54373">
    <property type="entry name" value="FAD-linked reductases, C-terminal domain"/>
    <property type="match status" value="1"/>
</dbReference>
<evidence type="ECO:0000256" key="4">
    <source>
        <dbReference type="ARBA" id="ARBA00004744"/>
    </source>
</evidence>
<evidence type="ECO:0000256" key="12">
    <source>
        <dbReference type="RuleBase" id="RU364052"/>
    </source>
</evidence>
<keyword evidence="9 12" id="KW-0274">FAD</keyword>
<dbReference type="SUPFAM" id="SSF51905">
    <property type="entry name" value="FAD/NAD(P)-binding domain"/>
    <property type="match status" value="1"/>
</dbReference>
<evidence type="ECO:0000256" key="2">
    <source>
        <dbReference type="ARBA" id="ARBA00001974"/>
    </source>
</evidence>
<dbReference type="InterPro" id="IPR004572">
    <property type="entry name" value="Protoporphyrinogen_oxidase"/>
</dbReference>
<keyword evidence="12" id="KW-0963">Cytoplasm</keyword>
<dbReference type="Proteomes" id="UP001165368">
    <property type="component" value="Unassembled WGS sequence"/>
</dbReference>
<name>A0ABS9L830_9MICC</name>
<dbReference type="GO" id="GO:0004729">
    <property type="term" value="F:oxygen-dependent protoporphyrinogen oxidase activity"/>
    <property type="evidence" value="ECO:0007669"/>
    <property type="project" value="UniProtKB-EC"/>
</dbReference>
<reference evidence="14" key="1">
    <citation type="submission" date="2022-01" db="EMBL/GenBank/DDBJ databases">
        <authorList>
            <person name="Jo J.-H."/>
            <person name="Im W.-T."/>
        </authorList>
    </citation>
    <scope>NUCLEOTIDE SEQUENCE</scope>
    <source>
        <strain evidence="14">I2-34</strain>
    </source>
</reference>
<dbReference type="Gene3D" id="1.10.3110.10">
    <property type="entry name" value="protoporphyrinogen ix oxidase, domain 3"/>
    <property type="match status" value="1"/>
</dbReference>
<evidence type="ECO:0000256" key="8">
    <source>
        <dbReference type="ARBA" id="ARBA00022630"/>
    </source>
</evidence>
<evidence type="ECO:0000313" key="15">
    <source>
        <dbReference type="Proteomes" id="UP001165368"/>
    </source>
</evidence>
<evidence type="ECO:0000313" key="14">
    <source>
        <dbReference type="EMBL" id="MCG2622790.1"/>
    </source>
</evidence>
<dbReference type="PANTHER" id="PTHR42923">
    <property type="entry name" value="PROTOPORPHYRINOGEN OXIDASE"/>
    <property type="match status" value="1"/>
</dbReference>
<dbReference type="InterPro" id="IPR050464">
    <property type="entry name" value="Zeta_carotene_desat/Oxidored"/>
</dbReference>
<feature type="domain" description="Amine oxidase" evidence="13">
    <location>
        <begin position="1"/>
        <end position="456"/>
    </location>
</feature>
<evidence type="ECO:0000256" key="5">
    <source>
        <dbReference type="ARBA" id="ARBA00008310"/>
    </source>
</evidence>
<organism evidence="14 15">
    <name type="scientific">Arthrobacter hankyongi</name>
    <dbReference type="NCBI Taxonomy" id="2904801"/>
    <lineage>
        <taxon>Bacteria</taxon>
        <taxon>Bacillati</taxon>
        <taxon>Actinomycetota</taxon>
        <taxon>Actinomycetes</taxon>
        <taxon>Micrococcales</taxon>
        <taxon>Micrococcaceae</taxon>
        <taxon>Arthrobacter</taxon>
    </lineage>
</organism>
<keyword evidence="8 12" id="KW-0285">Flavoprotein</keyword>
<comment type="similarity">
    <text evidence="5 12">Belongs to the protoporphyrinogen/coproporphyrinogen oxidase family. Coproporphyrinogen III oxidase subfamily.</text>
</comment>
<evidence type="ECO:0000256" key="9">
    <source>
        <dbReference type="ARBA" id="ARBA00022827"/>
    </source>
</evidence>
<sequence>MAGLVAARELARQGLAVTVLEATDAFGGCVARHEVAGLMLDAGAESFATRSPIVAELAAELGLGERIAAPNPVGAWLQLPESAQPMPSTGILGIPADPAAPDIVKAIGRRASLRAAADKVLPLGTLLRKEQLSLGELVRARMGSAVLDRLVAPVAAGVYSADPDALDVDSVVPGLRAAVTKHGSLAAAVGALRQAAPAGSAVAGIAGGIGLLVERLVQDLKDRGVKLVAGAPVTGLERADGGWQVRSAAGDFDAAGLVVATDGGSAVRLLAASIPGLAAAEPAPGPAVALVTLVVDMPELDAAPRGTGLLVAPGVVGVRAKALTHATAKWPWLAAEAGPGNHVLRLSYGRAVGAGDGAEREDFTAWPDDKLYGQALADASVLLGLPIGADDVLGRKVVRWVGALPSATLGHRARVAEVRRLASGQHGLQLAGAWLAGTGLVAVIGDARQRARLLAEDLGAGTRPEEHSAAADTP</sequence>
<dbReference type="EC" id="1.3.3.15" evidence="6 12"/>
<keyword evidence="10 12" id="KW-0560">Oxidoreductase</keyword>
<comment type="pathway">
    <text evidence="4 12">Porphyrin-containing compound metabolism; protoheme biosynthesis.</text>
</comment>
<dbReference type="Gene3D" id="3.50.50.60">
    <property type="entry name" value="FAD/NAD(P)-binding domain"/>
    <property type="match status" value="1"/>
</dbReference>
<protein>
    <recommendedName>
        <fullName evidence="7 12">Coproporphyrinogen III oxidase</fullName>
        <ecNumber evidence="6 12">1.3.3.15</ecNumber>
    </recommendedName>
</protein>
<comment type="function">
    <text evidence="3 12">Involved in coproporphyrin-dependent heme b biosynthesis. Catalyzes the oxidation of coproporphyrinogen III to coproporphyrin III.</text>
</comment>
<dbReference type="PANTHER" id="PTHR42923:SF3">
    <property type="entry name" value="PROTOPORPHYRINOGEN OXIDASE"/>
    <property type="match status" value="1"/>
</dbReference>
<keyword evidence="15" id="KW-1185">Reference proteome</keyword>